<evidence type="ECO:0000256" key="1">
    <source>
        <dbReference type="SAM" id="MobiDB-lite"/>
    </source>
</evidence>
<dbReference type="EMBL" id="CP074694">
    <property type="protein sequence ID" value="QVL30671.1"/>
    <property type="molecule type" value="Genomic_DNA"/>
</dbReference>
<evidence type="ECO:0000313" key="3">
    <source>
        <dbReference type="Proteomes" id="UP000676194"/>
    </source>
</evidence>
<sequence length="56" mass="6683">MVERRAELKRRYHRKKKVPKLKAKLEKATSEQDKEKLIYKIHSLSPWINLAPAKQA</sequence>
<name>A0A8E6EWY1_9BACT</name>
<protein>
    <submittedName>
        <fullName evidence="2">Uncharacterized protein</fullName>
    </submittedName>
</protein>
<evidence type="ECO:0000313" key="2">
    <source>
        <dbReference type="EMBL" id="QVL30671.1"/>
    </source>
</evidence>
<feature type="compositionally biased region" description="Basic residues" evidence="1">
    <location>
        <begin position="7"/>
        <end position="22"/>
    </location>
</feature>
<feature type="region of interest" description="Disordered" evidence="1">
    <location>
        <begin position="1"/>
        <end position="27"/>
    </location>
</feature>
<dbReference type="Pfam" id="PF20607">
    <property type="entry name" value="DUF6800"/>
    <property type="match status" value="1"/>
</dbReference>
<organism evidence="2 3">
    <name type="scientific">Telmatocola sphagniphila</name>
    <dbReference type="NCBI Taxonomy" id="1123043"/>
    <lineage>
        <taxon>Bacteria</taxon>
        <taxon>Pseudomonadati</taxon>
        <taxon>Planctomycetota</taxon>
        <taxon>Planctomycetia</taxon>
        <taxon>Gemmatales</taxon>
        <taxon>Gemmataceae</taxon>
    </lineage>
</organism>
<accession>A0A8E6EWY1</accession>
<dbReference type="RefSeq" id="WP_213494544.1">
    <property type="nucleotide sequence ID" value="NZ_CP074694.1"/>
</dbReference>
<reference evidence="2" key="1">
    <citation type="submission" date="2021-05" db="EMBL/GenBank/DDBJ databases">
        <title>Complete genome sequence of the cellulolytic planctomycete Telmatocola sphagniphila SP2T and characterization of the first cellulase from planctomycetes.</title>
        <authorList>
            <person name="Rakitin A.L."/>
            <person name="Beletsky A.V."/>
            <person name="Naumoff D.G."/>
            <person name="Kulichevskaya I.S."/>
            <person name="Mardanov A.V."/>
            <person name="Ravin N.V."/>
            <person name="Dedysh S.N."/>
        </authorList>
    </citation>
    <scope>NUCLEOTIDE SEQUENCE</scope>
    <source>
        <strain evidence="2">SP2T</strain>
    </source>
</reference>
<gene>
    <name evidence="2" type="ORF">KIH39_17655</name>
</gene>
<keyword evidence="3" id="KW-1185">Reference proteome</keyword>
<dbReference type="KEGG" id="tsph:KIH39_17655"/>
<proteinExistence type="predicted"/>
<dbReference type="Proteomes" id="UP000676194">
    <property type="component" value="Chromosome"/>
</dbReference>
<dbReference type="AlphaFoldDB" id="A0A8E6EWY1"/>
<dbReference type="InterPro" id="IPR046479">
    <property type="entry name" value="DUF6800"/>
</dbReference>